<reference evidence="1" key="1">
    <citation type="journal article" date="2023" name="Mol. Phylogenet. Evol.">
        <title>Genome-scale phylogeny and comparative genomics of the fungal order Sordariales.</title>
        <authorList>
            <person name="Hensen N."/>
            <person name="Bonometti L."/>
            <person name="Westerberg I."/>
            <person name="Brannstrom I.O."/>
            <person name="Guillou S."/>
            <person name="Cros-Aarteil S."/>
            <person name="Calhoun S."/>
            <person name="Haridas S."/>
            <person name="Kuo A."/>
            <person name="Mondo S."/>
            <person name="Pangilinan J."/>
            <person name="Riley R."/>
            <person name="LaButti K."/>
            <person name="Andreopoulos B."/>
            <person name="Lipzen A."/>
            <person name="Chen C."/>
            <person name="Yan M."/>
            <person name="Daum C."/>
            <person name="Ng V."/>
            <person name="Clum A."/>
            <person name="Steindorff A."/>
            <person name="Ohm R.A."/>
            <person name="Martin F."/>
            <person name="Silar P."/>
            <person name="Natvig D.O."/>
            <person name="Lalanne C."/>
            <person name="Gautier V."/>
            <person name="Ament-Velasquez S.L."/>
            <person name="Kruys A."/>
            <person name="Hutchinson M.I."/>
            <person name="Powell A.J."/>
            <person name="Barry K."/>
            <person name="Miller A.N."/>
            <person name="Grigoriev I.V."/>
            <person name="Debuchy R."/>
            <person name="Gladieux P."/>
            <person name="Hiltunen Thoren M."/>
            <person name="Johannesson H."/>
        </authorList>
    </citation>
    <scope>NUCLEOTIDE SEQUENCE</scope>
    <source>
        <strain evidence="1">CBS 538.74</strain>
    </source>
</reference>
<dbReference type="AlphaFoldDB" id="A0AAN6ZTF7"/>
<dbReference type="InterPro" id="IPR040632">
    <property type="entry name" value="Sulfotransfer_4"/>
</dbReference>
<dbReference type="InterPro" id="IPR027417">
    <property type="entry name" value="P-loop_NTPase"/>
</dbReference>
<reference evidence="1" key="2">
    <citation type="submission" date="2023-05" db="EMBL/GenBank/DDBJ databases">
        <authorList>
            <consortium name="Lawrence Berkeley National Laboratory"/>
            <person name="Steindorff A."/>
            <person name="Hensen N."/>
            <person name="Bonometti L."/>
            <person name="Westerberg I."/>
            <person name="Brannstrom I.O."/>
            <person name="Guillou S."/>
            <person name="Cros-Aarteil S."/>
            <person name="Calhoun S."/>
            <person name="Haridas S."/>
            <person name="Kuo A."/>
            <person name="Mondo S."/>
            <person name="Pangilinan J."/>
            <person name="Riley R."/>
            <person name="Labutti K."/>
            <person name="Andreopoulos B."/>
            <person name="Lipzen A."/>
            <person name="Chen C."/>
            <person name="Yanf M."/>
            <person name="Daum C."/>
            <person name="Ng V."/>
            <person name="Clum A."/>
            <person name="Ohm R."/>
            <person name="Martin F."/>
            <person name="Silar P."/>
            <person name="Natvig D."/>
            <person name="Lalanne C."/>
            <person name="Gautier V."/>
            <person name="Ament-Velasquez S.L."/>
            <person name="Kruys A."/>
            <person name="Hutchinson M.I."/>
            <person name="Powell A.J."/>
            <person name="Barry K."/>
            <person name="Miller A.N."/>
            <person name="Grigoriev I.V."/>
            <person name="Debuchy R."/>
            <person name="Gladieux P."/>
            <person name="Thoren M.H."/>
            <person name="Johannesson H."/>
        </authorList>
    </citation>
    <scope>NUCLEOTIDE SEQUENCE</scope>
    <source>
        <strain evidence="1">CBS 538.74</strain>
    </source>
</reference>
<dbReference type="SUPFAM" id="SSF52540">
    <property type="entry name" value="P-loop containing nucleoside triphosphate hydrolases"/>
    <property type="match status" value="1"/>
</dbReference>
<dbReference type="Pfam" id="PF17784">
    <property type="entry name" value="Sulfotransfer_4"/>
    <property type="match status" value="1"/>
</dbReference>
<organism evidence="1 2">
    <name type="scientific">Chaetomidium leptoderma</name>
    <dbReference type="NCBI Taxonomy" id="669021"/>
    <lineage>
        <taxon>Eukaryota</taxon>
        <taxon>Fungi</taxon>
        <taxon>Dikarya</taxon>
        <taxon>Ascomycota</taxon>
        <taxon>Pezizomycotina</taxon>
        <taxon>Sordariomycetes</taxon>
        <taxon>Sordariomycetidae</taxon>
        <taxon>Sordariales</taxon>
        <taxon>Chaetomiaceae</taxon>
        <taxon>Chaetomidium</taxon>
    </lineage>
</organism>
<comment type="caution">
    <text evidence="1">The sequence shown here is derived from an EMBL/GenBank/DDBJ whole genome shotgun (WGS) entry which is preliminary data.</text>
</comment>
<dbReference type="EMBL" id="MU857141">
    <property type="protein sequence ID" value="KAK4149618.1"/>
    <property type="molecule type" value="Genomic_DNA"/>
</dbReference>
<proteinExistence type="predicted"/>
<dbReference type="Gene3D" id="3.40.50.300">
    <property type="entry name" value="P-loop containing nucleotide triphosphate hydrolases"/>
    <property type="match status" value="1"/>
</dbReference>
<sequence length="284" mass="32681">MDSTAGTPRSRLKIIHAGFFRTGTNSFATAYQTLGFKTYHAAFFPPLPENPWRLFERATEATWPSIPGAPTNPPRPPFTLADWDELWGAHYDAVTDVSSPFTLELIKAYPEAKVVVVQRDFAKWWPSYKEVVFDRAMGRDSDPAWLAAVIPLLYWLVTGSRTMHFIRKINYGFFGGRTRAECLARAREVYEGFHDEVRKMVPEERRLEYKLGDGWEPLCQFLGVEVPPDVEFPRTNTRETHLQVFMEKMNRVQVWRTTMYVVLMSGLRSVCRVLSAMIGGSSWK</sequence>
<evidence type="ECO:0000313" key="2">
    <source>
        <dbReference type="Proteomes" id="UP001302745"/>
    </source>
</evidence>
<dbReference type="Proteomes" id="UP001302745">
    <property type="component" value="Unassembled WGS sequence"/>
</dbReference>
<dbReference type="PANTHER" id="PTHR36978">
    <property type="entry name" value="P-LOOP CONTAINING NUCLEOTIDE TRIPHOSPHATE HYDROLASE"/>
    <property type="match status" value="1"/>
</dbReference>
<accession>A0AAN6ZTF7</accession>
<name>A0AAN6ZTF7_9PEZI</name>
<gene>
    <name evidence="1" type="ORF">C8A00DRAFT_18720</name>
</gene>
<keyword evidence="2" id="KW-1185">Reference proteome</keyword>
<evidence type="ECO:0000313" key="1">
    <source>
        <dbReference type="EMBL" id="KAK4149618.1"/>
    </source>
</evidence>
<dbReference type="PANTHER" id="PTHR36978:SF4">
    <property type="entry name" value="P-LOOP CONTAINING NUCLEOSIDE TRIPHOSPHATE HYDROLASE PROTEIN"/>
    <property type="match status" value="1"/>
</dbReference>
<protein>
    <submittedName>
        <fullName evidence="1">Uncharacterized protein</fullName>
    </submittedName>
</protein>